<feature type="domain" description="4Fe-4S ferredoxin-type" evidence="10">
    <location>
        <begin position="56"/>
        <end position="85"/>
    </location>
</feature>
<dbReference type="PANTHER" id="PTHR30352:SF4">
    <property type="entry name" value="PYRUVATE FORMATE-LYASE 2-ACTIVATING ENZYME"/>
    <property type="match status" value="1"/>
</dbReference>
<evidence type="ECO:0000313" key="13">
    <source>
        <dbReference type="Proteomes" id="UP000287969"/>
    </source>
</evidence>
<proteinExistence type="inferred from homology"/>
<dbReference type="PIRSF" id="PIRSF000371">
    <property type="entry name" value="PFL_act_enz"/>
    <property type="match status" value="1"/>
</dbReference>
<dbReference type="GO" id="GO:0016491">
    <property type="term" value="F:oxidoreductase activity"/>
    <property type="evidence" value="ECO:0007669"/>
    <property type="project" value="UniProtKB-KW"/>
</dbReference>
<dbReference type="PANTHER" id="PTHR30352">
    <property type="entry name" value="PYRUVATE FORMATE-LYASE-ACTIVATING ENZYME"/>
    <property type="match status" value="1"/>
</dbReference>
<evidence type="ECO:0000313" key="12">
    <source>
        <dbReference type="EMBL" id="QAT62833.1"/>
    </source>
</evidence>
<evidence type="ECO:0000256" key="4">
    <source>
        <dbReference type="ARBA" id="ARBA00022691"/>
    </source>
</evidence>
<comment type="similarity">
    <text evidence="2">Belongs to the organic radical-activating enzymes family.</text>
</comment>
<dbReference type="InterPro" id="IPR001989">
    <property type="entry name" value="Radical_activat_CS"/>
</dbReference>
<dbReference type="Pfam" id="PF04055">
    <property type="entry name" value="Radical_SAM"/>
    <property type="match status" value="1"/>
</dbReference>
<dbReference type="PROSITE" id="PS51918">
    <property type="entry name" value="RADICAL_SAM"/>
    <property type="match status" value="1"/>
</dbReference>
<evidence type="ECO:0000259" key="11">
    <source>
        <dbReference type="PROSITE" id="PS51918"/>
    </source>
</evidence>
<dbReference type="GO" id="GO:0046872">
    <property type="term" value="F:metal ion binding"/>
    <property type="evidence" value="ECO:0007669"/>
    <property type="project" value="UniProtKB-KW"/>
</dbReference>
<dbReference type="Proteomes" id="UP000287969">
    <property type="component" value="Chromosome"/>
</dbReference>
<dbReference type="GO" id="GO:0051539">
    <property type="term" value="F:4 iron, 4 sulfur cluster binding"/>
    <property type="evidence" value="ECO:0007669"/>
    <property type="project" value="UniProtKB-KW"/>
</dbReference>
<dbReference type="NCBIfam" id="TIGR02494">
    <property type="entry name" value="PFLE_PFLC"/>
    <property type="match status" value="1"/>
</dbReference>
<evidence type="ECO:0000256" key="7">
    <source>
        <dbReference type="ARBA" id="ARBA00023004"/>
    </source>
</evidence>
<dbReference type="SFLD" id="SFLDG01118">
    <property type="entry name" value="activating_enzymes__group_2"/>
    <property type="match status" value="1"/>
</dbReference>
<dbReference type="SFLD" id="SFLDG01066">
    <property type="entry name" value="organic_radical-activating_enz"/>
    <property type="match status" value="1"/>
</dbReference>
<accession>A0A410QFI1</accession>
<keyword evidence="5" id="KW-0479">Metal-binding</keyword>
<dbReference type="InterPro" id="IPR007197">
    <property type="entry name" value="rSAM"/>
</dbReference>
<feature type="domain" description="Radical SAM core" evidence="11">
    <location>
        <begin position="25"/>
        <end position="295"/>
    </location>
</feature>
<keyword evidence="13" id="KW-1185">Reference proteome</keyword>
<dbReference type="PROSITE" id="PS51379">
    <property type="entry name" value="4FE4S_FER_2"/>
    <property type="match status" value="2"/>
</dbReference>
<dbReference type="InterPro" id="IPR017896">
    <property type="entry name" value="4Fe4S_Fe-S-bd"/>
</dbReference>
<dbReference type="RefSeq" id="WP_071140701.1">
    <property type="nucleotide sequence ID" value="NZ_CP035282.1"/>
</dbReference>
<dbReference type="AlphaFoldDB" id="A0A410QFI1"/>
<dbReference type="PROSITE" id="PS00198">
    <property type="entry name" value="4FE4S_FER_1"/>
    <property type="match status" value="1"/>
</dbReference>
<dbReference type="EMBL" id="CP035282">
    <property type="protein sequence ID" value="QAT62833.1"/>
    <property type="molecule type" value="Genomic_DNA"/>
</dbReference>
<dbReference type="CDD" id="cd01335">
    <property type="entry name" value="Radical_SAM"/>
    <property type="match status" value="1"/>
</dbReference>
<dbReference type="Gene3D" id="3.30.70.20">
    <property type="match status" value="1"/>
</dbReference>
<sequence length="311" mass="35584">MRSDINLEHHINKIKIFNIEKFATHDGEGIRTVVFMQGCPLHCPWCSNPESQCMDSHLFYTKKKCVHCHRCVQVCPTHAITFCEEHFSYDKEKCIHCKQCVSNCFNEAIEFSGILKTVEEIVAEVEKDKDYYDYTGGGVTISGGEPFLQFDGFLELLKALKKESLNIAVETTGQCTLTHLKQAIPYIDTFLFDVKHTDKEVLKSVTGGDLDMILNNLRYIAENYKERVIIRVPVIPKFNYEKDVLASIIKLGSELRVKEVHLLPYHTLGKNKYEKMQKPYRMEGIPTVNKSELLSYIDIGKVHNVTVKIGG</sequence>
<evidence type="ECO:0000256" key="6">
    <source>
        <dbReference type="ARBA" id="ARBA00023002"/>
    </source>
</evidence>
<organism evidence="12 13">
    <name type="scientific">Acidilutibacter cellobiosedens</name>
    <dbReference type="NCBI Taxonomy" id="2507161"/>
    <lineage>
        <taxon>Bacteria</taxon>
        <taxon>Bacillati</taxon>
        <taxon>Bacillota</taxon>
        <taxon>Tissierellia</taxon>
        <taxon>Tissierellales</taxon>
        <taxon>Acidilutibacteraceae</taxon>
        <taxon>Acidilutibacter</taxon>
    </lineage>
</organism>
<evidence type="ECO:0000256" key="3">
    <source>
        <dbReference type="ARBA" id="ARBA00022485"/>
    </source>
</evidence>
<evidence type="ECO:0000256" key="5">
    <source>
        <dbReference type="ARBA" id="ARBA00022723"/>
    </source>
</evidence>
<dbReference type="OrthoDB" id="9782387at2"/>
<keyword evidence="7" id="KW-0408">Iron</keyword>
<evidence type="ECO:0000256" key="8">
    <source>
        <dbReference type="ARBA" id="ARBA00023014"/>
    </source>
</evidence>
<dbReference type="InterPro" id="IPR012839">
    <property type="entry name" value="Organic_radical_activase"/>
</dbReference>
<gene>
    <name evidence="12" type="ORF">EQM13_15275</name>
</gene>
<evidence type="ECO:0000256" key="1">
    <source>
        <dbReference type="ARBA" id="ARBA00001966"/>
    </source>
</evidence>
<name>A0A410QFI1_9FIRM</name>
<dbReference type="SFLD" id="SFLDS00029">
    <property type="entry name" value="Radical_SAM"/>
    <property type="match status" value="1"/>
</dbReference>
<dbReference type="InterPro" id="IPR040074">
    <property type="entry name" value="BssD/PflA/YjjW"/>
</dbReference>
<keyword evidence="6" id="KW-0560">Oxidoreductase</keyword>
<keyword evidence="8" id="KW-0411">Iron-sulfur</keyword>
<dbReference type="InterPro" id="IPR058240">
    <property type="entry name" value="rSAM_sf"/>
</dbReference>
<dbReference type="Gene3D" id="3.20.20.70">
    <property type="entry name" value="Aldolase class I"/>
    <property type="match status" value="1"/>
</dbReference>
<comment type="catalytic activity">
    <reaction evidence="9">
        <text>glycyl-[protein] + reduced [flavodoxin] + S-adenosyl-L-methionine = glycin-2-yl radical-[protein] + semiquinone [flavodoxin] + 5'-deoxyadenosine + L-methionine + H(+)</text>
        <dbReference type="Rhea" id="RHEA:61976"/>
        <dbReference type="Rhea" id="RHEA-COMP:10622"/>
        <dbReference type="Rhea" id="RHEA-COMP:14480"/>
        <dbReference type="Rhea" id="RHEA-COMP:15993"/>
        <dbReference type="Rhea" id="RHEA-COMP:15994"/>
        <dbReference type="ChEBI" id="CHEBI:15378"/>
        <dbReference type="ChEBI" id="CHEBI:17319"/>
        <dbReference type="ChEBI" id="CHEBI:29947"/>
        <dbReference type="ChEBI" id="CHEBI:32722"/>
        <dbReference type="ChEBI" id="CHEBI:57618"/>
        <dbReference type="ChEBI" id="CHEBI:57844"/>
        <dbReference type="ChEBI" id="CHEBI:59789"/>
        <dbReference type="ChEBI" id="CHEBI:140311"/>
    </reaction>
</comment>
<dbReference type="PROSITE" id="PS01087">
    <property type="entry name" value="RADICAL_ACTIVATING"/>
    <property type="match status" value="1"/>
</dbReference>
<evidence type="ECO:0000256" key="9">
    <source>
        <dbReference type="ARBA" id="ARBA00047365"/>
    </source>
</evidence>
<dbReference type="KEGG" id="spoa:EQM13_15275"/>
<keyword evidence="4" id="KW-0949">S-adenosyl-L-methionine</keyword>
<evidence type="ECO:0000256" key="2">
    <source>
        <dbReference type="ARBA" id="ARBA00009777"/>
    </source>
</evidence>
<dbReference type="InterPro" id="IPR013785">
    <property type="entry name" value="Aldolase_TIM"/>
</dbReference>
<dbReference type="SUPFAM" id="SSF54862">
    <property type="entry name" value="4Fe-4S ferredoxins"/>
    <property type="match status" value="1"/>
</dbReference>
<dbReference type="Pfam" id="PF00037">
    <property type="entry name" value="Fer4"/>
    <property type="match status" value="2"/>
</dbReference>
<dbReference type="SUPFAM" id="SSF102114">
    <property type="entry name" value="Radical SAM enzymes"/>
    <property type="match status" value="1"/>
</dbReference>
<keyword evidence="3" id="KW-0004">4Fe-4S</keyword>
<comment type="cofactor">
    <cofactor evidence="1">
        <name>[4Fe-4S] cluster</name>
        <dbReference type="ChEBI" id="CHEBI:49883"/>
    </cofactor>
</comment>
<reference evidence="13" key="1">
    <citation type="submission" date="2019-01" db="EMBL/GenBank/DDBJ databases">
        <title>Draft genomes of a novel of Sporanaerobacter strains.</title>
        <authorList>
            <person name="Ma S."/>
        </authorList>
    </citation>
    <scope>NUCLEOTIDE SEQUENCE [LARGE SCALE GENOMIC DNA]</scope>
    <source>
        <strain evidence="13">NJN-17</strain>
    </source>
</reference>
<dbReference type="InterPro" id="IPR034457">
    <property type="entry name" value="Organic_radical-activating"/>
</dbReference>
<feature type="domain" description="4Fe-4S ferredoxin-type" evidence="10">
    <location>
        <begin position="86"/>
        <end position="114"/>
    </location>
</feature>
<dbReference type="InterPro" id="IPR017900">
    <property type="entry name" value="4Fe4S_Fe_S_CS"/>
</dbReference>
<evidence type="ECO:0000259" key="10">
    <source>
        <dbReference type="PROSITE" id="PS51379"/>
    </source>
</evidence>
<protein>
    <submittedName>
        <fullName evidence="12">Glycyl-radical enzyme activating protein</fullName>
    </submittedName>
</protein>